<evidence type="ECO:0000256" key="1">
    <source>
        <dbReference type="SAM" id="MobiDB-lite"/>
    </source>
</evidence>
<organism evidence="2 3">
    <name type="scientific">Rubroshorea leprosula</name>
    <dbReference type="NCBI Taxonomy" id="152421"/>
    <lineage>
        <taxon>Eukaryota</taxon>
        <taxon>Viridiplantae</taxon>
        <taxon>Streptophyta</taxon>
        <taxon>Embryophyta</taxon>
        <taxon>Tracheophyta</taxon>
        <taxon>Spermatophyta</taxon>
        <taxon>Magnoliopsida</taxon>
        <taxon>eudicotyledons</taxon>
        <taxon>Gunneridae</taxon>
        <taxon>Pentapetalae</taxon>
        <taxon>rosids</taxon>
        <taxon>malvids</taxon>
        <taxon>Malvales</taxon>
        <taxon>Dipterocarpaceae</taxon>
        <taxon>Rubroshorea</taxon>
    </lineage>
</organism>
<reference evidence="2 3" key="1">
    <citation type="journal article" date="2021" name="Commun. Biol.">
        <title>The genome of Shorea leprosula (Dipterocarpaceae) highlights the ecological relevance of drought in aseasonal tropical rainforests.</title>
        <authorList>
            <person name="Ng K.K.S."/>
            <person name="Kobayashi M.J."/>
            <person name="Fawcett J.A."/>
            <person name="Hatakeyama M."/>
            <person name="Paape T."/>
            <person name="Ng C.H."/>
            <person name="Ang C.C."/>
            <person name="Tnah L.H."/>
            <person name="Lee C.T."/>
            <person name="Nishiyama T."/>
            <person name="Sese J."/>
            <person name="O'Brien M.J."/>
            <person name="Copetti D."/>
            <person name="Mohd Noor M.I."/>
            <person name="Ong R.C."/>
            <person name="Putra M."/>
            <person name="Sireger I.Z."/>
            <person name="Indrioko S."/>
            <person name="Kosugi Y."/>
            <person name="Izuno A."/>
            <person name="Isagi Y."/>
            <person name="Lee S.L."/>
            <person name="Shimizu K.K."/>
        </authorList>
    </citation>
    <scope>NUCLEOTIDE SEQUENCE [LARGE SCALE GENOMIC DNA]</scope>
    <source>
        <strain evidence="2">214</strain>
    </source>
</reference>
<accession>A0AAV5LTU8</accession>
<protein>
    <submittedName>
        <fullName evidence="2">Uncharacterized protein</fullName>
    </submittedName>
</protein>
<comment type="caution">
    <text evidence="2">The sequence shown here is derived from an EMBL/GenBank/DDBJ whole genome shotgun (WGS) entry which is preliminary data.</text>
</comment>
<keyword evidence="3" id="KW-1185">Reference proteome</keyword>
<feature type="region of interest" description="Disordered" evidence="1">
    <location>
        <begin position="1"/>
        <end position="37"/>
    </location>
</feature>
<dbReference type="AlphaFoldDB" id="A0AAV5LTU8"/>
<dbReference type="EMBL" id="BPVZ01000142">
    <property type="protein sequence ID" value="GKV40529.1"/>
    <property type="molecule type" value="Genomic_DNA"/>
</dbReference>
<evidence type="ECO:0000313" key="2">
    <source>
        <dbReference type="EMBL" id="GKV40529.1"/>
    </source>
</evidence>
<dbReference type="Proteomes" id="UP001054252">
    <property type="component" value="Unassembled WGS sequence"/>
</dbReference>
<evidence type="ECO:0000313" key="3">
    <source>
        <dbReference type="Proteomes" id="UP001054252"/>
    </source>
</evidence>
<gene>
    <name evidence="2" type="ORF">SLEP1_g48162</name>
</gene>
<name>A0AAV5LTU8_9ROSI</name>
<sequence>MPAAKFLVKTGDRTPLSSKNDEENEERDEEKTDYEFVRESNSSARLFAVERREQVGKPALDSRTNLKYASS</sequence>
<proteinExistence type="predicted"/>